<evidence type="ECO:0000313" key="2">
    <source>
        <dbReference type="Proteomes" id="UP000192067"/>
    </source>
</evidence>
<accession>A0AAC9R3Z0</accession>
<evidence type="ECO:0000313" key="1">
    <source>
        <dbReference type="EMBL" id="ARE12916.1"/>
    </source>
</evidence>
<dbReference type="Proteomes" id="UP000192067">
    <property type="component" value="Chromosome"/>
</dbReference>
<protein>
    <submittedName>
        <fullName evidence="1">Uncharacterized protein</fullName>
    </submittedName>
</protein>
<dbReference type="AlphaFoldDB" id="A0AAC9R3Z0"/>
<dbReference type="RefSeq" id="WP_158616508.1">
    <property type="nucleotide sequence ID" value="NZ_CP015903.2"/>
</dbReference>
<proteinExistence type="predicted"/>
<name>A0AAC9R3Z0_LACLL</name>
<gene>
    <name evidence="1" type="ORF">LLUC11_0581</name>
</gene>
<reference evidence="1 2" key="1">
    <citation type="journal article" date="2017" name="BMC Genomics">
        <title>Comparative and functional genomics of the Lactococcus lactis taxon; insights into evolution and niche adaptation.</title>
        <authorList>
            <person name="Kelleher P."/>
            <person name="Bottacini F."/>
            <person name="Mahony J."/>
            <person name="Kilcawley K.N."/>
            <person name="van Sinderen D."/>
        </authorList>
    </citation>
    <scope>NUCLEOTIDE SEQUENCE [LARGE SCALE GENOMIC DNA]</scope>
    <source>
        <strain evidence="1 2">UC11</strain>
    </source>
</reference>
<organism evidence="1 2">
    <name type="scientific">Lactococcus lactis subsp. lactis</name>
    <name type="common">Streptococcus lactis</name>
    <dbReference type="NCBI Taxonomy" id="1360"/>
    <lineage>
        <taxon>Bacteria</taxon>
        <taxon>Bacillati</taxon>
        <taxon>Bacillota</taxon>
        <taxon>Bacilli</taxon>
        <taxon>Lactobacillales</taxon>
        <taxon>Streptococcaceae</taxon>
        <taxon>Lactococcus</taxon>
    </lineage>
</organism>
<dbReference type="EMBL" id="CP015904">
    <property type="protein sequence ID" value="ARE12916.1"/>
    <property type="molecule type" value="Genomic_DNA"/>
</dbReference>
<sequence>MANTNTVIWKPIKGFEGQPDRFNVTFKRCTQGYLMTITDVSYDRTI</sequence>